<organism evidence="3 4">
    <name type="scientific">Pseudofulvibacter geojedonensis</name>
    <dbReference type="NCBI Taxonomy" id="1123758"/>
    <lineage>
        <taxon>Bacteria</taxon>
        <taxon>Pseudomonadati</taxon>
        <taxon>Bacteroidota</taxon>
        <taxon>Flavobacteriia</taxon>
        <taxon>Flavobacteriales</taxon>
        <taxon>Flavobacteriaceae</taxon>
        <taxon>Pseudofulvibacter</taxon>
    </lineage>
</organism>
<dbReference type="InterPro" id="IPR000620">
    <property type="entry name" value="EamA_dom"/>
</dbReference>
<reference evidence="4" key="1">
    <citation type="journal article" date="2019" name="Int. J. Syst. Evol. Microbiol.">
        <title>The Global Catalogue of Microorganisms (GCM) 10K type strain sequencing project: providing services to taxonomists for standard genome sequencing and annotation.</title>
        <authorList>
            <consortium name="The Broad Institute Genomics Platform"/>
            <consortium name="The Broad Institute Genome Sequencing Center for Infectious Disease"/>
            <person name="Wu L."/>
            <person name="Ma J."/>
        </authorList>
    </citation>
    <scope>NUCLEOTIDE SEQUENCE [LARGE SCALE GENOMIC DNA]</scope>
    <source>
        <strain evidence="4">CCUG 62114</strain>
    </source>
</reference>
<protein>
    <submittedName>
        <fullName evidence="3">EamA family transporter</fullName>
    </submittedName>
</protein>
<keyword evidence="1" id="KW-1133">Transmembrane helix</keyword>
<sequence length="283" mass="31185">MIYLILCVIFSSAIYIVFKLFERYKINILQGIIVNYFVAFTIGISTSNTHFYLSEIPDKPWFFGALFLAFMFISVFNVMGITSQKNGVSVAAIAGKMAVVIPIIAGVILYNEKLNSLKIIGIVLALLAVYFTTQKNNESTLNTKPSIIPPVLLFIGAGIIDTSLKYIQTNYVPSNDTALFSGILFGLAGLIGVVFFLFKPKPITLNNVLGGMVLGIVNYYSIYYLLKALETDGMQSSEFFSINNVAIVMLSTLLGVLFFKEKLNTKNKLGVFIAIISILLISL</sequence>
<feature type="transmembrane region" description="Helical" evidence="1">
    <location>
        <begin position="33"/>
        <end position="54"/>
    </location>
</feature>
<dbReference type="SUPFAM" id="SSF103481">
    <property type="entry name" value="Multidrug resistance efflux transporter EmrE"/>
    <property type="match status" value="2"/>
</dbReference>
<keyword evidence="4" id="KW-1185">Reference proteome</keyword>
<dbReference type="RefSeq" id="WP_377712822.1">
    <property type="nucleotide sequence ID" value="NZ_JBHTJM010000002.1"/>
</dbReference>
<dbReference type="Pfam" id="PF00892">
    <property type="entry name" value="EamA"/>
    <property type="match status" value="1"/>
</dbReference>
<keyword evidence="1" id="KW-0812">Transmembrane</keyword>
<feature type="transmembrane region" description="Helical" evidence="1">
    <location>
        <begin position="6"/>
        <end position="21"/>
    </location>
</feature>
<evidence type="ECO:0000259" key="2">
    <source>
        <dbReference type="Pfam" id="PF00892"/>
    </source>
</evidence>
<feature type="transmembrane region" description="Helical" evidence="1">
    <location>
        <begin position="88"/>
        <end position="110"/>
    </location>
</feature>
<dbReference type="InterPro" id="IPR037185">
    <property type="entry name" value="EmrE-like"/>
</dbReference>
<feature type="transmembrane region" description="Helical" evidence="1">
    <location>
        <begin position="145"/>
        <end position="167"/>
    </location>
</feature>
<comment type="caution">
    <text evidence="3">The sequence shown here is derived from an EMBL/GenBank/DDBJ whole genome shotgun (WGS) entry which is preliminary data.</text>
</comment>
<feature type="transmembrane region" description="Helical" evidence="1">
    <location>
        <begin position="60"/>
        <end position="81"/>
    </location>
</feature>
<evidence type="ECO:0000256" key="1">
    <source>
        <dbReference type="SAM" id="Phobius"/>
    </source>
</evidence>
<dbReference type="Gene3D" id="1.10.3730.20">
    <property type="match status" value="1"/>
</dbReference>
<evidence type="ECO:0000313" key="3">
    <source>
        <dbReference type="EMBL" id="MFD0962797.1"/>
    </source>
</evidence>
<keyword evidence="1" id="KW-0472">Membrane</keyword>
<feature type="transmembrane region" description="Helical" evidence="1">
    <location>
        <begin position="205"/>
        <end position="226"/>
    </location>
</feature>
<name>A0ABW3HZK3_9FLAO</name>
<feature type="transmembrane region" description="Helical" evidence="1">
    <location>
        <begin position="116"/>
        <end position="133"/>
    </location>
</feature>
<evidence type="ECO:0000313" key="4">
    <source>
        <dbReference type="Proteomes" id="UP001596997"/>
    </source>
</evidence>
<feature type="transmembrane region" description="Helical" evidence="1">
    <location>
        <begin position="238"/>
        <end position="259"/>
    </location>
</feature>
<dbReference type="EMBL" id="JBHTJM010000002">
    <property type="protein sequence ID" value="MFD0962797.1"/>
    <property type="molecule type" value="Genomic_DNA"/>
</dbReference>
<feature type="domain" description="EamA" evidence="2">
    <location>
        <begin position="2"/>
        <end position="133"/>
    </location>
</feature>
<proteinExistence type="predicted"/>
<dbReference type="Proteomes" id="UP001596997">
    <property type="component" value="Unassembled WGS sequence"/>
</dbReference>
<feature type="transmembrane region" description="Helical" evidence="1">
    <location>
        <begin position="179"/>
        <end position="198"/>
    </location>
</feature>
<gene>
    <name evidence="3" type="ORF">ACFQ1O_02120</name>
</gene>
<accession>A0ABW3HZK3</accession>